<evidence type="ECO:0000313" key="2">
    <source>
        <dbReference type="Proteomes" id="UP001597508"/>
    </source>
</evidence>
<proteinExistence type="predicted"/>
<sequence length="1101" mass="126691">MGQEIDKILKRSGTDQNDRFIEALKPENFELHDFTLEDWILFAYNFAKRVNYFDISDDKKPSDDWQSFFQEFNPNNQEIVSRTTREYGKLKQAIDKTLSEYKENSELTPHLTLFVCFLQLLEFSKERFNKLTKRHLDFYYKEVLQVNQRAAISDQVHILFEIARRSSEEQVVEATELDAGKDDNGVQRIYNTTEELIANKAQVASVRSIYNGEKFSDPKHKGDNPLEFVANEVANTLDGKEEPLPEDAPYWFPFGYTSEISEQGTYKELENANIGFAISSPMLLLEEGLRTIEITIDFEEETTEDDLKLSDFKADVLEDIISIYGSGAEDWIGPLQLKITANEADKASEELITKDATEKQLKLVFQLTKDEDALVHYNDEFLLKKYATDFPLVRFLIDTSEKKGYEFYKILSEKVVTNVTVKVDVKEATTIITENDNGILKTAKPFYPFSTQPVLNSNFYIDFPEAFSKKWTSIKVNFKWKNTPKSFKDWYKAYLDSQRLATNKTTFLQQMTSATDNELIVKSDSHFKAEKAIKHNEIWKVKSDKQTLFTKIVDPNTQLATDDFECTVEYTNSESFAADTSGPLRLSLENTFLHSLYPRIYAMALTSKGAPLVPNEPYTPIAEELSISYVAQESLLVKSQETPISKDNPLQTQNSKESYEKNRIKLFHEHPFGQNEEHNYLKLFRREKGIRDLYDSETIEAFLVPKYCKGGELLIGLEEAEPLQNISLLIQVLEGSENPLVKSFENEEQIEWSVLCSNGWKSLKEHIISDSTENMLSSGIIKIGLPNEASLDNTLLPENYIWLRAKLHKSYDAVCKVINIHTQAVLAEFKNSENELSHLEKGLESETIKKLIDRVPQIRSVSQPYSSFNGLPEESDLDFYRRISERLRHKNRAITLWDYEHLILQKFPEIYKVKCLNHTSEKSFTAAGEVSLVVIPDTVNKNVFDIYEPRVSKGLLAKVEKYINTLNTKHVEAKVINPNYEQVFVKLQAQFYEGLDKNFYSKKLEEDITKFLSPWAYDDTKEITFGVTLHKSVLIDYLEKLEYVDYLQNVEISKVGSSEKTNNISPSDPKSILVSAKDHDVSTVLSNCKGEKFEEPKTCQV</sequence>
<dbReference type="Proteomes" id="UP001597508">
    <property type="component" value="Unassembled WGS sequence"/>
</dbReference>
<comment type="caution">
    <text evidence="1">The sequence shown here is derived from an EMBL/GenBank/DDBJ whole genome shotgun (WGS) entry which is preliminary data.</text>
</comment>
<keyword evidence="2" id="KW-1185">Reference proteome</keyword>
<reference evidence="2" key="1">
    <citation type="journal article" date="2019" name="Int. J. Syst. Evol. Microbiol.">
        <title>The Global Catalogue of Microorganisms (GCM) 10K type strain sequencing project: providing services to taxonomists for standard genome sequencing and annotation.</title>
        <authorList>
            <consortium name="The Broad Institute Genomics Platform"/>
            <consortium name="The Broad Institute Genome Sequencing Center for Infectious Disease"/>
            <person name="Wu L."/>
            <person name="Ma J."/>
        </authorList>
    </citation>
    <scope>NUCLEOTIDE SEQUENCE [LARGE SCALE GENOMIC DNA]</scope>
    <source>
        <strain evidence="2">KCTC 52127</strain>
    </source>
</reference>
<gene>
    <name evidence="1" type="ORF">ACFSRZ_10650</name>
</gene>
<organism evidence="1 2">
    <name type="scientific">Pseudotenacibaculum haliotis</name>
    <dbReference type="NCBI Taxonomy" id="1862138"/>
    <lineage>
        <taxon>Bacteria</taxon>
        <taxon>Pseudomonadati</taxon>
        <taxon>Bacteroidota</taxon>
        <taxon>Flavobacteriia</taxon>
        <taxon>Flavobacteriales</taxon>
        <taxon>Flavobacteriaceae</taxon>
        <taxon>Pseudotenacibaculum</taxon>
    </lineage>
</organism>
<accession>A0ABW5LSP1</accession>
<protein>
    <submittedName>
        <fullName evidence="1">Baseplate J/gp47 family protein</fullName>
    </submittedName>
</protein>
<evidence type="ECO:0000313" key="1">
    <source>
        <dbReference type="EMBL" id="MFD2567833.1"/>
    </source>
</evidence>
<dbReference type="RefSeq" id="WP_379666539.1">
    <property type="nucleotide sequence ID" value="NZ_JBHULH010000004.1"/>
</dbReference>
<name>A0ABW5LSP1_9FLAO</name>
<dbReference type="EMBL" id="JBHULH010000004">
    <property type="protein sequence ID" value="MFD2567833.1"/>
    <property type="molecule type" value="Genomic_DNA"/>
</dbReference>